<keyword evidence="2" id="KW-0472">Membrane</keyword>
<keyword evidence="2" id="KW-0812">Transmembrane</keyword>
<feature type="region of interest" description="Disordered" evidence="1">
    <location>
        <begin position="294"/>
        <end position="395"/>
    </location>
</feature>
<dbReference type="AlphaFoldDB" id="A0A2T0SW16"/>
<dbReference type="Pfam" id="PF14903">
    <property type="entry name" value="WG_beta_rep"/>
    <property type="match status" value="1"/>
</dbReference>
<comment type="caution">
    <text evidence="3">The sequence shown here is derived from an EMBL/GenBank/DDBJ whole genome shotgun (WGS) entry which is preliminary data.</text>
</comment>
<sequence>MTETELTDRLREQLILNGPDAWQTGDYPYQAAQLGLSDEDARKRAMVVRDEVLANSLLLDQIRARIARLIEPSRVHLYEQDLSKIINAAGSLGLSPDFVRSRWIPAEKARLMPTPPVQPPMDMVQPTPEPRVVDEPVKPVVVPPVVVLPPVEEPPAPVVVPEPVITRSEPVLPPEPAPISRREPEPTVGPPPVVRSFTATPARVKRGQPVTLDWDVVNVLAVTIDDLGEGLSPKNRGWVKPSKSTDYTLFDANNNPLSTVRVEVIKPDRSGLYGVLFALALLVIIYWFVRSSNTRQPPKREETRQEETLNRQLPYTEREPVTSAADEPVPASTDTVATSVAEAPVATEASPEKTTKESEPAVEQTTDTRTASTDNTPTTPSDARQGRYEESFGNSPYDKVELGVDDHGWRRARKNGRWGYIDQHDNWVIEPRFEAITPFRNDIASAFLDGQLLKIDRSGEPVRP</sequence>
<proteinExistence type="predicted"/>
<dbReference type="Proteomes" id="UP000238375">
    <property type="component" value="Unassembled WGS sequence"/>
</dbReference>
<evidence type="ECO:0000256" key="2">
    <source>
        <dbReference type="SAM" id="Phobius"/>
    </source>
</evidence>
<dbReference type="OrthoDB" id="5464673at2"/>
<evidence type="ECO:0000256" key="1">
    <source>
        <dbReference type="SAM" id="MobiDB-lite"/>
    </source>
</evidence>
<dbReference type="RefSeq" id="WP_106138326.1">
    <property type="nucleotide sequence ID" value="NZ_PVTE01000010.1"/>
</dbReference>
<protein>
    <submittedName>
        <fullName evidence="3">WG repeat protein</fullName>
    </submittedName>
</protein>
<feature type="compositionally biased region" description="Basic and acidic residues" evidence="1">
    <location>
        <begin position="298"/>
        <end position="309"/>
    </location>
</feature>
<organism evidence="3 4">
    <name type="scientific">Spirosoma oryzae</name>
    <dbReference type="NCBI Taxonomy" id="1469603"/>
    <lineage>
        <taxon>Bacteria</taxon>
        <taxon>Pseudomonadati</taxon>
        <taxon>Bacteroidota</taxon>
        <taxon>Cytophagia</taxon>
        <taxon>Cytophagales</taxon>
        <taxon>Cytophagaceae</taxon>
        <taxon>Spirosoma</taxon>
    </lineage>
</organism>
<keyword evidence="4" id="KW-1185">Reference proteome</keyword>
<evidence type="ECO:0000313" key="3">
    <source>
        <dbReference type="EMBL" id="PRY37606.1"/>
    </source>
</evidence>
<name>A0A2T0SW16_9BACT</name>
<accession>A0A2T0SW16</accession>
<gene>
    <name evidence="3" type="ORF">CLV58_11075</name>
</gene>
<reference evidence="3 4" key="1">
    <citation type="submission" date="2018-03" db="EMBL/GenBank/DDBJ databases">
        <title>Genomic Encyclopedia of Archaeal and Bacterial Type Strains, Phase II (KMG-II): from individual species to whole genera.</title>
        <authorList>
            <person name="Goeker M."/>
        </authorList>
    </citation>
    <scope>NUCLEOTIDE SEQUENCE [LARGE SCALE GENOMIC DNA]</scope>
    <source>
        <strain evidence="3 4">DSM 28354</strain>
    </source>
</reference>
<feature type="compositionally biased region" description="Basic and acidic residues" evidence="1">
    <location>
        <begin position="350"/>
        <end position="359"/>
    </location>
</feature>
<feature type="region of interest" description="Disordered" evidence="1">
    <location>
        <begin position="171"/>
        <end position="194"/>
    </location>
</feature>
<feature type="compositionally biased region" description="Low complexity" evidence="1">
    <location>
        <begin position="365"/>
        <end position="383"/>
    </location>
</feature>
<dbReference type="EMBL" id="PVTE01000010">
    <property type="protein sequence ID" value="PRY37606.1"/>
    <property type="molecule type" value="Genomic_DNA"/>
</dbReference>
<dbReference type="InterPro" id="IPR032774">
    <property type="entry name" value="WG_beta_rep"/>
</dbReference>
<keyword evidence="2" id="KW-1133">Transmembrane helix</keyword>
<evidence type="ECO:0000313" key="4">
    <source>
        <dbReference type="Proteomes" id="UP000238375"/>
    </source>
</evidence>
<feature type="transmembrane region" description="Helical" evidence="2">
    <location>
        <begin position="271"/>
        <end position="289"/>
    </location>
</feature>